<dbReference type="Proteomes" id="UP000561011">
    <property type="component" value="Unassembled WGS sequence"/>
</dbReference>
<sequence length="240" mass="24616">MTTQITSAQDVLDDGFVLVCDYQLTLEGVVGEGTPYAAAAGGRYDVDLAAGTLTFSGAGVPPVVLRAHLLGSAAPGPGTWLWAWGNDAGFPDEVLAYARHVSDFGARHGLTELIQAQQELRSSPREDARHYAALAATVCGGMTTYTCVVGAGTVVALLLDGPEVTLPAPSAVRAAALLPEVAASGVVVDWPRAVSSYGRMRGFGVEEAAGETTLRAADGAVVATFDDLGRLSKVSGRLGG</sequence>
<dbReference type="EMBL" id="JACBYE010000067">
    <property type="protein sequence ID" value="NYS95327.1"/>
    <property type="molecule type" value="Genomic_DNA"/>
</dbReference>
<comment type="caution">
    <text evidence="1">The sequence shown here is derived from an EMBL/GenBank/DDBJ whole genome shotgun (WGS) entry which is preliminary data.</text>
</comment>
<dbReference type="InterPro" id="IPR049249">
    <property type="entry name" value="DUF6882"/>
</dbReference>
<dbReference type="AlphaFoldDB" id="A0A853EXE9"/>
<evidence type="ECO:0000313" key="2">
    <source>
        <dbReference type="Proteomes" id="UP000561011"/>
    </source>
</evidence>
<evidence type="ECO:0000313" key="1">
    <source>
        <dbReference type="EMBL" id="NYS95327.1"/>
    </source>
</evidence>
<accession>A0A853EXE9</accession>
<proteinExistence type="predicted"/>
<dbReference type="RefSeq" id="WP_179914511.1">
    <property type="nucleotide sequence ID" value="NZ_JACBYE010000067.1"/>
</dbReference>
<dbReference type="Pfam" id="PF21813">
    <property type="entry name" value="DUF6882"/>
    <property type="match status" value="1"/>
</dbReference>
<gene>
    <name evidence="1" type="ORF">HZZ10_17620</name>
</gene>
<name>A0A853EXE9_9MICO</name>
<protein>
    <submittedName>
        <fullName evidence="1">Uncharacterized protein</fullName>
    </submittedName>
</protein>
<organism evidence="1 2">
    <name type="scientific">Sanguibacter inulinus</name>
    <dbReference type="NCBI Taxonomy" id="60922"/>
    <lineage>
        <taxon>Bacteria</taxon>
        <taxon>Bacillati</taxon>
        <taxon>Actinomycetota</taxon>
        <taxon>Actinomycetes</taxon>
        <taxon>Micrococcales</taxon>
        <taxon>Sanguibacteraceae</taxon>
        <taxon>Sanguibacter</taxon>
    </lineage>
</organism>
<reference evidence="1 2" key="1">
    <citation type="submission" date="2020-07" db="EMBL/GenBank/DDBJ databases">
        <title>MOT database genomes.</title>
        <authorList>
            <person name="Joseph S."/>
            <person name="Aduse-Opoku J."/>
            <person name="Hashim A."/>
            <person name="Wade W."/>
            <person name="Curtis M."/>
        </authorList>
    </citation>
    <scope>NUCLEOTIDE SEQUENCE [LARGE SCALE GENOMIC DNA]</scope>
    <source>
        <strain evidence="1 2">DSM 100099</strain>
    </source>
</reference>
<keyword evidence="2" id="KW-1185">Reference proteome</keyword>